<name>A0A5K1J255_9ACTN</name>
<dbReference type="PANTHER" id="PTHR22674">
    <property type="entry name" value="NTPASE, KAP FAMILY P-LOOP DOMAIN-CONTAINING 1"/>
    <property type="match status" value="1"/>
</dbReference>
<dbReference type="Proteomes" id="UP000368032">
    <property type="component" value="Unassembled WGS sequence"/>
</dbReference>
<dbReference type="PANTHER" id="PTHR22674:SF6">
    <property type="entry name" value="NTPASE KAP FAMILY P-LOOP DOMAIN-CONTAINING PROTEIN 1"/>
    <property type="match status" value="1"/>
</dbReference>
<dbReference type="EMBL" id="CABWIF010000022">
    <property type="protein sequence ID" value="VWL96765.1"/>
    <property type="molecule type" value="Genomic_DNA"/>
</dbReference>
<reference evidence="2 3" key="1">
    <citation type="submission" date="2019-10" db="EMBL/GenBank/DDBJ databases">
        <authorList>
            <person name="Wolf R A."/>
        </authorList>
    </citation>
    <scope>NUCLEOTIDE SEQUENCE [LARGE SCALE GENOMIC DNA]</scope>
    <source>
        <strain evidence="2">Collinsella_aerofaciens_DSM_13712</strain>
    </source>
</reference>
<evidence type="ECO:0000259" key="1">
    <source>
        <dbReference type="Pfam" id="PF07693"/>
    </source>
</evidence>
<proteinExistence type="predicted"/>
<gene>
    <name evidence="2" type="ORF">CKJAJONC_00209</name>
</gene>
<dbReference type="SUPFAM" id="SSF52540">
    <property type="entry name" value="P-loop containing nucleoside triphosphate hydrolases"/>
    <property type="match status" value="1"/>
</dbReference>
<dbReference type="AlphaFoldDB" id="A0A5K1J255"/>
<dbReference type="InterPro" id="IPR052754">
    <property type="entry name" value="NTPase_KAP_P-loop"/>
</dbReference>
<accession>A0A5K1J255</accession>
<evidence type="ECO:0000313" key="3">
    <source>
        <dbReference type="Proteomes" id="UP000368032"/>
    </source>
</evidence>
<dbReference type="Gene3D" id="3.40.50.300">
    <property type="entry name" value="P-loop containing nucleotide triphosphate hydrolases"/>
    <property type="match status" value="1"/>
</dbReference>
<dbReference type="RefSeq" id="WP_193221456.1">
    <property type="nucleotide sequence ID" value="NZ_CABWIF010000022.1"/>
</dbReference>
<feature type="domain" description="KAP NTPase" evidence="1">
    <location>
        <begin position="25"/>
        <end position="326"/>
    </location>
</feature>
<dbReference type="InterPro" id="IPR011646">
    <property type="entry name" value="KAP_P-loop"/>
</dbReference>
<protein>
    <submittedName>
        <fullName evidence="2">KAP family P-loop domain protein</fullName>
    </submittedName>
</protein>
<organism evidence="2 3">
    <name type="scientific">Collinsella aerofaciens</name>
    <dbReference type="NCBI Taxonomy" id="74426"/>
    <lineage>
        <taxon>Bacteria</taxon>
        <taxon>Bacillati</taxon>
        <taxon>Actinomycetota</taxon>
        <taxon>Coriobacteriia</taxon>
        <taxon>Coriobacteriales</taxon>
        <taxon>Coriobacteriaceae</taxon>
        <taxon>Collinsella</taxon>
    </lineage>
</organism>
<dbReference type="Pfam" id="PF07693">
    <property type="entry name" value="KAP_NTPase"/>
    <property type="match status" value="1"/>
</dbReference>
<dbReference type="InterPro" id="IPR027417">
    <property type="entry name" value="P-loop_NTPase"/>
</dbReference>
<sequence length="748" mass="82661">MDNLNLSLATDTPIKAREQDLIGRIPFTERLADILKSAAGPESLVIGLYGPWGSGKTSVINLVENALSRKDDDGKADVSVVRFEPWNYLTAEQLLAQFLKEVGSALDKDVQGRRKLFGKLRAKRPEVLNAFAAYSEALLMTAGAAVSLAGMPLAGVAVPAFGNRLTSRLRKSADRAGSVSSKKQRLEEELLKFDGRVVVIIDDIDRLPNDQVRMVFQLVASLAKLPKINYLLSFDEEVVTRALSEVQKCDGAEYLEKVVQVPVRLPSISSGDLERILLKDINAIFNAFAYRREDLDDKRWNGVRLTFLNNRFFTIREVRRFTNALKAKLSILPRFCCFEDVVALTVLELKVPQLVDWIRVHKDLLCGTIGTSLYMNGMDQKDNLANLERLFSGIVPSSEAKWAVEAICRLFPRMANETGMSHCVSYPRESLNAIWRADSFDLYFDSNMPDGIDVHEVQDALNVSDGGVLLEDLHRHAEAGSMIDFVSAMRARVSTLEEGRAEVVAKACLLALGLSKEKSYAPFASTSADLELLRLTELLFKQLGPAKSGEILRASVDESKGRAIYPLAPFLISQLNSLNDRGDGGRKALLPEGDIFELSDAVCAKVGEDAVERNLFLNDECRYALILLKKRKPNEFMAYAKRIANADGTRCASFLSFGSGRYTSLDSGEVTSFSFDKAGVAKVVELAKVDGLLAEARADGSFFDLPEDCQLVAAAFCFVNRDDYDGDEVSAEEAGTLLASWRRNNRRA</sequence>
<evidence type="ECO:0000313" key="2">
    <source>
        <dbReference type="EMBL" id="VWL96765.1"/>
    </source>
</evidence>